<accession>A0A8T0IL29</accession>
<dbReference type="AlphaFoldDB" id="A0A8T0IL29"/>
<feature type="region of interest" description="Disordered" evidence="1">
    <location>
        <begin position="1"/>
        <end position="34"/>
    </location>
</feature>
<evidence type="ECO:0000256" key="1">
    <source>
        <dbReference type="SAM" id="MobiDB-lite"/>
    </source>
</evidence>
<protein>
    <submittedName>
        <fullName evidence="2">Uncharacterized protein</fullName>
    </submittedName>
</protein>
<evidence type="ECO:0000313" key="3">
    <source>
        <dbReference type="Proteomes" id="UP000822688"/>
    </source>
</evidence>
<proteinExistence type="predicted"/>
<gene>
    <name evidence="2" type="ORF">KC19_3G159300</name>
</gene>
<organism evidence="2 3">
    <name type="scientific">Ceratodon purpureus</name>
    <name type="common">Fire moss</name>
    <name type="synonym">Dicranum purpureum</name>
    <dbReference type="NCBI Taxonomy" id="3225"/>
    <lineage>
        <taxon>Eukaryota</taxon>
        <taxon>Viridiplantae</taxon>
        <taxon>Streptophyta</taxon>
        <taxon>Embryophyta</taxon>
        <taxon>Bryophyta</taxon>
        <taxon>Bryophytina</taxon>
        <taxon>Bryopsida</taxon>
        <taxon>Dicranidae</taxon>
        <taxon>Pseudoditrichales</taxon>
        <taxon>Ditrichaceae</taxon>
        <taxon>Ceratodon</taxon>
    </lineage>
</organism>
<evidence type="ECO:0000313" key="2">
    <source>
        <dbReference type="EMBL" id="KAG0583735.1"/>
    </source>
</evidence>
<comment type="caution">
    <text evidence="2">The sequence shown here is derived from an EMBL/GenBank/DDBJ whole genome shotgun (WGS) entry which is preliminary data.</text>
</comment>
<sequence length="126" mass="13657">MAVSPHQKQQNHRNNNNNSSDGDGDGDGDGDWGLALPVAIHETLGVITFSFAWGPIHEHWEVGEDHLDLPLQDQPSQGPPLCLPCPRCPSPCPTCATKSGCPESLANSLHFSPHPQTRHCLQTQHS</sequence>
<dbReference type="EMBL" id="CM026423">
    <property type="protein sequence ID" value="KAG0583735.1"/>
    <property type="molecule type" value="Genomic_DNA"/>
</dbReference>
<name>A0A8T0IL29_CERPU</name>
<dbReference type="Proteomes" id="UP000822688">
    <property type="component" value="Chromosome 3"/>
</dbReference>
<keyword evidence="3" id="KW-1185">Reference proteome</keyword>
<reference evidence="2" key="1">
    <citation type="submission" date="2020-06" db="EMBL/GenBank/DDBJ databases">
        <title>WGS assembly of Ceratodon purpureus strain R40.</title>
        <authorList>
            <person name="Carey S.B."/>
            <person name="Jenkins J."/>
            <person name="Shu S."/>
            <person name="Lovell J.T."/>
            <person name="Sreedasyam A."/>
            <person name="Maumus F."/>
            <person name="Tiley G.P."/>
            <person name="Fernandez-Pozo N."/>
            <person name="Barry K."/>
            <person name="Chen C."/>
            <person name="Wang M."/>
            <person name="Lipzen A."/>
            <person name="Daum C."/>
            <person name="Saski C.A."/>
            <person name="Payton A.C."/>
            <person name="Mcbreen J.C."/>
            <person name="Conrad R.E."/>
            <person name="Kollar L.M."/>
            <person name="Olsson S."/>
            <person name="Huttunen S."/>
            <person name="Landis J.B."/>
            <person name="Wickett N.J."/>
            <person name="Johnson M.G."/>
            <person name="Rensing S.A."/>
            <person name="Grimwood J."/>
            <person name="Schmutz J."/>
            <person name="Mcdaniel S.F."/>
        </authorList>
    </citation>
    <scope>NUCLEOTIDE SEQUENCE</scope>
    <source>
        <strain evidence="2">R40</strain>
    </source>
</reference>